<keyword evidence="1" id="KW-0227">DNA damage</keyword>
<reference evidence="4" key="1">
    <citation type="submission" date="2025-08" db="UniProtKB">
        <authorList>
            <consortium name="RefSeq"/>
        </authorList>
    </citation>
    <scope>IDENTIFICATION</scope>
    <source>
        <tissue evidence="4">Whole body</tissue>
    </source>
</reference>
<name>A0A8B8G3Q6_9HEMI</name>
<feature type="domain" description="DNA helicase Pif1-like DEAD-box helicase" evidence="2">
    <location>
        <begin position="1"/>
        <end position="99"/>
    </location>
</feature>
<dbReference type="Pfam" id="PF05970">
    <property type="entry name" value="PIF1"/>
    <property type="match status" value="1"/>
</dbReference>
<dbReference type="GO" id="GO:0006281">
    <property type="term" value="P:DNA repair"/>
    <property type="evidence" value="ECO:0007669"/>
    <property type="project" value="UniProtKB-KW"/>
</dbReference>
<dbReference type="GO" id="GO:0005524">
    <property type="term" value="F:ATP binding"/>
    <property type="evidence" value="ECO:0007669"/>
    <property type="project" value="UniProtKB-KW"/>
</dbReference>
<keyword evidence="1" id="KW-0378">Hydrolase</keyword>
<comment type="similarity">
    <text evidence="1">Belongs to the helicase family.</text>
</comment>
<sequence>MAYKKSLKALDRILKDLRNNQNQFGGTMILLSGDFHQTLPVVPRLTKPDELNACLKSSNFWKHVKVLHFSKNMSVMLQNSQSGDIFSKQIINIGNGKFSIDVLTDCFTFPESFCQLTQSKAELIQKVFPNTAQNYLFHDWLSEQAIVAANNIDVNELNFKIQDDIPDKKEKTF</sequence>
<accession>A0A8B8G3Q6</accession>
<proteinExistence type="inferred from homology"/>
<keyword evidence="1" id="KW-0547">Nucleotide-binding</keyword>
<dbReference type="OrthoDB" id="272985at2759"/>
<dbReference type="GO" id="GO:0016787">
    <property type="term" value="F:hydrolase activity"/>
    <property type="evidence" value="ECO:0007669"/>
    <property type="project" value="UniProtKB-KW"/>
</dbReference>
<dbReference type="InterPro" id="IPR010285">
    <property type="entry name" value="DNA_helicase_pif1-like_DEAD"/>
</dbReference>
<dbReference type="PANTHER" id="PTHR10492:SF95">
    <property type="entry name" value="HELITRON HELICASE-LIKE DOMAIN-CONTAINING PROTEIN"/>
    <property type="match status" value="1"/>
</dbReference>
<keyword evidence="1" id="KW-0067">ATP-binding</keyword>
<comment type="catalytic activity">
    <reaction evidence="1">
        <text>ATP + H2O = ADP + phosphate + H(+)</text>
        <dbReference type="Rhea" id="RHEA:13065"/>
        <dbReference type="ChEBI" id="CHEBI:15377"/>
        <dbReference type="ChEBI" id="CHEBI:15378"/>
        <dbReference type="ChEBI" id="CHEBI:30616"/>
        <dbReference type="ChEBI" id="CHEBI:43474"/>
        <dbReference type="ChEBI" id="CHEBI:456216"/>
        <dbReference type="EC" id="5.6.2.3"/>
    </reaction>
</comment>
<gene>
    <name evidence="4" type="primary">LOC112688739</name>
</gene>
<dbReference type="RefSeq" id="XP_025417874.1">
    <property type="nucleotide sequence ID" value="XM_025562089.1"/>
</dbReference>
<dbReference type="GeneID" id="112688739"/>
<evidence type="ECO:0000313" key="4">
    <source>
        <dbReference type="RefSeq" id="XP_025417874.1"/>
    </source>
</evidence>
<keyword evidence="1" id="KW-0347">Helicase</keyword>
<dbReference type="GO" id="GO:0043139">
    <property type="term" value="F:5'-3' DNA helicase activity"/>
    <property type="evidence" value="ECO:0007669"/>
    <property type="project" value="UniProtKB-EC"/>
</dbReference>
<dbReference type="Proteomes" id="UP000694846">
    <property type="component" value="Unplaced"/>
</dbReference>
<comment type="cofactor">
    <cofactor evidence="1">
        <name>Mg(2+)</name>
        <dbReference type="ChEBI" id="CHEBI:18420"/>
    </cofactor>
</comment>
<evidence type="ECO:0000256" key="1">
    <source>
        <dbReference type="RuleBase" id="RU363044"/>
    </source>
</evidence>
<dbReference type="AlphaFoldDB" id="A0A8B8G3Q6"/>
<keyword evidence="1" id="KW-0233">DNA recombination</keyword>
<dbReference type="EC" id="5.6.2.3" evidence="1"/>
<organism evidence="3 4">
    <name type="scientific">Sipha flava</name>
    <name type="common">yellow sugarcane aphid</name>
    <dbReference type="NCBI Taxonomy" id="143950"/>
    <lineage>
        <taxon>Eukaryota</taxon>
        <taxon>Metazoa</taxon>
        <taxon>Ecdysozoa</taxon>
        <taxon>Arthropoda</taxon>
        <taxon>Hexapoda</taxon>
        <taxon>Insecta</taxon>
        <taxon>Pterygota</taxon>
        <taxon>Neoptera</taxon>
        <taxon>Paraneoptera</taxon>
        <taxon>Hemiptera</taxon>
        <taxon>Sternorrhyncha</taxon>
        <taxon>Aphidomorpha</taxon>
        <taxon>Aphidoidea</taxon>
        <taxon>Aphididae</taxon>
        <taxon>Sipha</taxon>
    </lineage>
</organism>
<dbReference type="GO" id="GO:0000723">
    <property type="term" value="P:telomere maintenance"/>
    <property type="evidence" value="ECO:0007669"/>
    <property type="project" value="InterPro"/>
</dbReference>
<dbReference type="PANTHER" id="PTHR10492">
    <property type="match status" value="1"/>
</dbReference>
<dbReference type="GO" id="GO:0006310">
    <property type="term" value="P:DNA recombination"/>
    <property type="evidence" value="ECO:0007669"/>
    <property type="project" value="UniProtKB-KW"/>
</dbReference>
<keyword evidence="3" id="KW-1185">Reference proteome</keyword>
<evidence type="ECO:0000259" key="2">
    <source>
        <dbReference type="Pfam" id="PF05970"/>
    </source>
</evidence>
<evidence type="ECO:0000313" key="3">
    <source>
        <dbReference type="Proteomes" id="UP000694846"/>
    </source>
</evidence>
<keyword evidence="1" id="KW-0234">DNA repair</keyword>
<protein>
    <recommendedName>
        <fullName evidence="1">ATP-dependent DNA helicase</fullName>
        <ecNumber evidence="1">5.6.2.3</ecNumber>
    </recommendedName>
</protein>